<keyword evidence="3" id="KW-1185">Reference proteome</keyword>
<protein>
    <submittedName>
        <fullName evidence="2">Phage portal protein</fullName>
    </submittedName>
</protein>
<name>A0A1B2I661_9BACT</name>
<evidence type="ECO:0000256" key="1">
    <source>
        <dbReference type="SAM" id="MobiDB-lite"/>
    </source>
</evidence>
<dbReference type="InterPro" id="IPR006944">
    <property type="entry name" value="Phage/GTA_portal"/>
</dbReference>
<dbReference type="Pfam" id="PF04860">
    <property type="entry name" value="Phage_portal"/>
    <property type="match status" value="1"/>
</dbReference>
<reference evidence="2" key="1">
    <citation type="submission" date="2016-08" db="EMBL/GenBank/DDBJ databases">
        <title>Complete genome of Cloacibacillus porcorum.</title>
        <authorList>
            <person name="Looft T."/>
            <person name="Bayles D.O."/>
            <person name="Alt D.P."/>
        </authorList>
    </citation>
    <scope>NUCLEOTIDE SEQUENCE [LARGE SCALE GENOMIC DNA]</scope>
    <source>
        <strain evidence="2">CL-84</strain>
    </source>
</reference>
<dbReference type="EMBL" id="CP016757">
    <property type="protein sequence ID" value="ANZ45462.1"/>
    <property type="molecule type" value="Genomic_DNA"/>
</dbReference>
<evidence type="ECO:0000313" key="3">
    <source>
        <dbReference type="Proteomes" id="UP000093044"/>
    </source>
</evidence>
<dbReference type="GeneID" id="83058280"/>
<dbReference type="AlphaFoldDB" id="A0A1B2I661"/>
<dbReference type="OrthoDB" id="2491at2"/>
<feature type="region of interest" description="Disordered" evidence="1">
    <location>
        <begin position="364"/>
        <end position="383"/>
    </location>
</feature>
<accession>A0A1B2I661</accession>
<dbReference type="KEGG" id="cpor:BED41_10515"/>
<gene>
    <name evidence="2" type="ORF">BED41_10515</name>
</gene>
<organism evidence="2 3">
    <name type="scientific">Cloacibacillus porcorum</name>
    <dbReference type="NCBI Taxonomy" id="1197717"/>
    <lineage>
        <taxon>Bacteria</taxon>
        <taxon>Thermotogati</taxon>
        <taxon>Synergistota</taxon>
        <taxon>Synergistia</taxon>
        <taxon>Synergistales</taxon>
        <taxon>Synergistaceae</taxon>
        <taxon>Cloacibacillus</taxon>
    </lineage>
</organism>
<evidence type="ECO:0000313" key="2">
    <source>
        <dbReference type="EMBL" id="ANZ45462.1"/>
    </source>
</evidence>
<dbReference type="Proteomes" id="UP000093044">
    <property type="component" value="Chromosome"/>
</dbReference>
<dbReference type="STRING" id="1197717.BED41_10515"/>
<sequence length="383" mass="43115">MNYVTRSPTIIKHELIVERGNGFYGWNGQMYKSDVIRSCIRPFARSIGKLGAKQIREGPDGLKINPDRYVKMILEEPNPLITGQMLQQKLAVQLALNNNAFALIVRDGAGYANQIYPIEALSVEALYDANMTLYLRFCLKSGKMGTFPYSDIIHLREDFNGNDIFGDGNIEALREVMDVAATIDKSLVDAVKNSAVNKWLLKWGSVLRPEDIKKETENFVKTYLSSEGSVGAIGVDSKAEAIQITPHDYVPNAVQWDRAITRIHSYYNTNQKIIDSTYNEDEWNAYYESVIEPVALQMSNEFTRKIFSPRERGYGNRIIFESMSLQYASMSTKLNLLQMVDRGALTPNEWRRVLNMAPIDGGDQAVRRLDTAPTTNTGGGEGK</sequence>
<dbReference type="RefSeq" id="WP_066745796.1">
    <property type="nucleotide sequence ID" value="NZ_CP016757.1"/>
</dbReference>
<proteinExistence type="predicted"/>